<dbReference type="GO" id="GO:0003700">
    <property type="term" value="F:DNA-binding transcription factor activity"/>
    <property type="evidence" value="ECO:0007669"/>
    <property type="project" value="InterPro"/>
</dbReference>
<dbReference type="PRINTS" id="PR00035">
    <property type="entry name" value="HTHGNTR"/>
</dbReference>
<dbReference type="Gene3D" id="3.40.1410.10">
    <property type="entry name" value="Chorismate lyase-like"/>
    <property type="match status" value="1"/>
</dbReference>
<proteinExistence type="predicted"/>
<evidence type="ECO:0000313" key="5">
    <source>
        <dbReference type="EMBL" id="AXX98527.1"/>
    </source>
</evidence>
<keyword evidence="1" id="KW-0805">Transcription regulation</keyword>
<dbReference type="InterPro" id="IPR036390">
    <property type="entry name" value="WH_DNA-bd_sf"/>
</dbReference>
<evidence type="ECO:0000256" key="3">
    <source>
        <dbReference type="ARBA" id="ARBA00023163"/>
    </source>
</evidence>
<dbReference type="Pfam" id="PF07702">
    <property type="entry name" value="UTRA"/>
    <property type="match status" value="1"/>
</dbReference>
<dbReference type="SUPFAM" id="SSF46785">
    <property type="entry name" value="Winged helix' DNA-binding domain"/>
    <property type="match status" value="1"/>
</dbReference>
<dbReference type="RefSeq" id="WP_118943182.1">
    <property type="nucleotide sequence ID" value="NZ_CP032125.1"/>
</dbReference>
<keyword evidence="2" id="KW-0238">DNA-binding</keyword>
<reference evidence="5 6" key="1">
    <citation type="submission" date="2018-09" db="EMBL/GenBank/DDBJ databases">
        <title>Profundibacter amoris BAR1 gen. nov., sp. nov., a new member of the Roseobacter clade isolated at Lokis Castle Vent Field on the Arctic Mid-Oceanic Ridge.</title>
        <authorList>
            <person name="Le Moine Bauer S."/>
            <person name="Sjoeberg A.G."/>
            <person name="L'Haridon S."/>
            <person name="Stokke R."/>
            <person name="Roalkvam I."/>
            <person name="Steen I.H."/>
            <person name="Dahle H."/>
        </authorList>
    </citation>
    <scope>NUCLEOTIDE SEQUENCE [LARGE SCALE GENOMIC DNA]</scope>
    <source>
        <strain evidence="5 6">BAR1</strain>
    </source>
</reference>
<dbReference type="SUPFAM" id="SSF64288">
    <property type="entry name" value="Chorismate lyase-like"/>
    <property type="match status" value="1"/>
</dbReference>
<dbReference type="InterPro" id="IPR011663">
    <property type="entry name" value="UTRA"/>
</dbReference>
<dbReference type="CDD" id="cd07377">
    <property type="entry name" value="WHTH_GntR"/>
    <property type="match status" value="1"/>
</dbReference>
<dbReference type="Proteomes" id="UP000261704">
    <property type="component" value="Chromosome"/>
</dbReference>
<sequence>MKMEEFLKPENWLAPASGPRYLQLRRRLDQAIDSGLLQPGTPLPSEREIAALADLSRVTVRKAIQALADDGAVVQRHGSGSFVASRPPRVEQSLSQLTSFTEDMSRRGMETKALWLERGLFLPSPQEVVALGLSAGDSVSRLARLRMANERPMAIERASLPVDVLPNPTLVQESLYAALDASGHRPVRAIQKITAINLDDRDADLLDVEPHTAGLKIERTSYLPEGRVVEFTRSIYRSDAYDFVAELRLSNSKGT</sequence>
<dbReference type="GO" id="GO:0003677">
    <property type="term" value="F:DNA binding"/>
    <property type="evidence" value="ECO:0007669"/>
    <property type="project" value="UniProtKB-KW"/>
</dbReference>
<evidence type="ECO:0000313" key="6">
    <source>
        <dbReference type="Proteomes" id="UP000261704"/>
    </source>
</evidence>
<evidence type="ECO:0000259" key="4">
    <source>
        <dbReference type="PROSITE" id="PS50949"/>
    </source>
</evidence>
<dbReference type="PANTHER" id="PTHR44846:SF1">
    <property type="entry name" value="MANNOSYL-D-GLYCERATE TRANSPORT_METABOLISM SYSTEM REPRESSOR MNGR-RELATED"/>
    <property type="match status" value="1"/>
</dbReference>
<dbReference type="PANTHER" id="PTHR44846">
    <property type="entry name" value="MANNOSYL-D-GLYCERATE TRANSPORT/METABOLISM SYSTEM REPRESSOR MNGR-RELATED"/>
    <property type="match status" value="1"/>
</dbReference>
<name>A0A347UI49_9RHOB</name>
<dbReference type="InterPro" id="IPR028978">
    <property type="entry name" value="Chorismate_lyase_/UTRA_dom_sf"/>
</dbReference>
<dbReference type="GO" id="GO:0045892">
    <property type="term" value="P:negative regulation of DNA-templated transcription"/>
    <property type="evidence" value="ECO:0007669"/>
    <property type="project" value="TreeGrafter"/>
</dbReference>
<keyword evidence="6" id="KW-1185">Reference proteome</keyword>
<dbReference type="AlphaFoldDB" id="A0A347UI49"/>
<dbReference type="Pfam" id="PF00392">
    <property type="entry name" value="GntR"/>
    <property type="match status" value="1"/>
</dbReference>
<dbReference type="InterPro" id="IPR050679">
    <property type="entry name" value="Bact_HTH_transcr_reg"/>
</dbReference>
<dbReference type="OrthoDB" id="7173258at2"/>
<accession>A0A347UI49</accession>
<dbReference type="KEGG" id="pamo:BAR1_11715"/>
<protein>
    <submittedName>
        <fullName evidence="5">GntR family transcriptional regulator</fullName>
    </submittedName>
</protein>
<organism evidence="5 6">
    <name type="scientific">Profundibacter amoris</name>
    <dbReference type="NCBI Taxonomy" id="2171755"/>
    <lineage>
        <taxon>Bacteria</taxon>
        <taxon>Pseudomonadati</taxon>
        <taxon>Pseudomonadota</taxon>
        <taxon>Alphaproteobacteria</taxon>
        <taxon>Rhodobacterales</taxon>
        <taxon>Paracoccaceae</taxon>
        <taxon>Profundibacter</taxon>
    </lineage>
</organism>
<dbReference type="Gene3D" id="1.10.10.10">
    <property type="entry name" value="Winged helix-like DNA-binding domain superfamily/Winged helix DNA-binding domain"/>
    <property type="match status" value="1"/>
</dbReference>
<dbReference type="EMBL" id="CP032125">
    <property type="protein sequence ID" value="AXX98527.1"/>
    <property type="molecule type" value="Genomic_DNA"/>
</dbReference>
<dbReference type="SMART" id="SM00866">
    <property type="entry name" value="UTRA"/>
    <property type="match status" value="1"/>
</dbReference>
<keyword evidence="3" id="KW-0804">Transcription</keyword>
<evidence type="ECO:0000256" key="1">
    <source>
        <dbReference type="ARBA" id="ARBA00023015"/>
    </source>
</evidence>
<dbReference type="PROSITE" id="PS50949">
    <property type="entry name" value="HTH_GNTR"/>
    <property type="match status" value="1"/>
</dbReference>
<dbReference type="SMART" id="SM00345">
    <property type="entry name" value="HTH_GNTR"/>
    <property type="match status" value="1"/>
</dbReference>
<gene>
    <name evidence="5" type="ORF">BAR1_11715</name>
</gene>
<dbReference type="InterPro" id="IPR000524">
    <property type="entry name" value="Tscrpt_reg_HTH_GntR"/>
</dbReference>
<dbReference type="InterPro" id="IPR036388">
    <property type="entry name" value="WH-like_DNA-bd_sf"/>
</dbReference>
<evidence type="ECO:0000256" key="2">
    <source>
        <dbReference type="ARBA" id="ARBA00023125"/>
    </source>
</evidence>
<feature type="domain" description="HTH gntR-type" evidence="4">
    <location>
        <begin position="18"/>
        <end position="86"/>
    </location>
</feature>